<dbReference type="EMBL" id="QEAO01000050">
    <property type="protein sequence ID" value="TPX31141.1"/>
    <property type="molecule type" value="Genomic_DNA"/>
</dbReference>
<gene>
    <name evidence="2" type="ORF">SmJEL517_g05468</name>
</gene>
<organism evidence="2 3">
    <name type="scientific">Synchytrium microbalum</name>
    <dbReference type="NCBI Taxonomy" id="1806994"/>
    <lineage>
        <taxon>Eukaryota</taxon>
        <taxon>Fungi</taxon>
        <taxon>Fungi incertae sedis</taxon>
        <taxon>Chytridiomycota</taxon>
        <taxon>Chytridiomycota incertae sedis</taxon>
        <taxon>Chytridiomycetes</taxon>
        <taxon>Synchytriales</taxon>
        <taxon>Synchytriaceae</taxon>
        <taxon>Synchytrium</taxon>
    </lineage>
</organism>
<proteinExistence type="predicted"/>
<feature type="transmembrane region" description="Helical" evidence="1">
    <location>
        <begin position="290"/>
        <end position="309"/>
    </location>
</feature>
<evidence type="ECO:0000256" key="1">
    <source>
        <dbReference type="SAM" id="Phobius"/>
    </source>
</evidence>
<dbReference type="InterPro" id="IPR023099">
    <property type="entry name" value="Glyco_hydro_46_N"/>
</dbReference>
<dbReference type="GO" id="GO:0005975">
    <property type="term" value="P:carbohydrate metabolic process"/>
    <property type="evidence" value="ECO:0007669"/>
    <property type="project" value="InterPro"/>
</dbReference>
<dbReference type="GeneID" id="42006691"/>
<dbReference type="AlphaFoldDB" id="A0A507BVE6"/>
<comment type="caution">
    <text evidence="2">The sequence shown here is derived from an EMBL/GenBank/DDBJ whole genome shotgun (WGS) entry which is preliminary data.</text>
</comment>
<keyword evidence="1" id="KW-0472">Membrane</keyword>
<dbReference type="Gene3D" id="3.30.386.10">
    <property type="entry name" value="Chitosanase, subunit A, domain 2"/>
    <property type="match status" value="1"/>
</dbReference>
<protein>
    <submittedName>
        <fullName evidence="2">Chitosanase</fullName>
    </submittedName>
</protein>
<dbReference type="Gene3D" id="1.20.141.10">
    <property type="entry name" value="Chitosanase, subunit A, domain 1"/>
    <property type="match status" value="1"/>
</dbReference>
<reference evidence="2 3" key="1">
    <citation type="journal article" date="2019" name="Sci. Rep.">
        <title>Comparative genomics of chytrid fungi reveal insights into the obligate biotrophic and pathogenic lifestyle of Synchytrium endobioticum.</title>
        <authorList>
            <person name="van de Vossenberg B.T.L.H."/>
            <person name="Warris S."/>
            <person name="Nguyen H.D.T."/>
            <person name="van Gent-Pelzer M.P.E."/>
            <person name="Joly D.L."/>
            <person name="van de Geest H.C."/>
            <person name="Bonants P.J.M."/>
            <person name="Smith D.S."/>
            <person name="Levesque C.A."/>
            <person name="van der Lee T.A.J."/>
        </authorList>
    </citation>
    <scope>NUCLEOTIDE SEQUENCE [LARGE SCALE GENOMIC DNA]</scope>
    <source>
        <strain evidence="2 3">JEL517</strain>
    </source>
</reference>
<dbReference type="InterPro" id="IPR023346">
    <property type="entry name" value="Lysozyme-like_dom_sf"/>
</dbReference>
<dbReference type="Proteomes" id="UP000319731">
    <property type="component" value="Unassembled WGS sequence"/>
</dbReference>
<keyword evidence="3" id="KW-1185">Reference proteome</keyword>
<dbReference type="Pfam" id="PF01374">
    <property type="entry name" value="Glyco_hydro_46"/>
    <property type="match status" value="1"/>
</dbReference>
<dbReference type="GO" id="GO:0005576">
    <property type="term" value="C:extracellular region"/>
    <property type="evidence" value="ECO:0007669"/>
    <property type="project" value="InterPro"/>
</dbReference>
<sequence length="310" mass="33666">MSYVKNLISLADINKAAVAGSTLTYPCQKSIVQSLTNIFENSDTNFHFDYCENINDGRGYTAGIVGFTTATHDAFSVVTNYTKLQPNNQLNPYYSTLQALNVSGSSSTSGLSGFCDAWAASCNDTIFRQVQVNTTDYMYFDPSQALGMAVGLVFPLSYGQMYDAAIQHGLESDPDSLPSMIAKTQSTMISNGYAPTVAAGADEIVWMTTFMNTRIYTLTHASTAATRNVWSQSITRVKSYQYAASQGSWSFEASLNALDNDGKVVTLNCDPELWTRFVPTYRAESETPKIATIVGIIVAIFIGLLVVLAG</sequence>
<dbReference type="CDD" id="cd00978">
    <property type="entry name" value="chitosanase_GH46"/>
    <property type="match status" value="1"/>
</dbReference>
<dbReference type="InterPro" id="IPR000400">
    <property type="entry name" value="Glyco_hydro_46"/>
</dbReference>
<keyword evidence="1" id="KW-1133">Transmembrane helix</keyword>
<evidence type="ECO:0000313" key="2">
    <source>
        <dbReference type="EMBL" id="TPX31141.1"/>
    </source>
</evidence>
<dbReference type="SUPFAM" id="SSF53955">
    <property type="entry name" value="Lysozyme-like"/>
    <property type="match status" value="1"/>
</dbReference>
<dbReference type="GO" id="GO:0016977">
    <property type="term" value="F:chitosanase activity"/>
    <property type="evidence" value="ECO:0007669"/>
    <property type="project" value="InterPro"/>
</dbReference>
<name>A0A507BVE6_9FUNG</name>
<keyword evidence="1" id="KW-0812">Transmembrane</keyword>
<evidence type="ECO:0000313" key="3">
    <source>
        <dbReference type="Proteomes" id="UP000319731"/>
    </source>
</evidence>
<dbReference type="OrthoDB" id="76114at2759"/>
<accession>A0A507BVE6</accession>
<dbReference type="RefSeq" id="XP_031022647.1">
    <property type="nucleotide sequence ID" value="XM_031171394.1"/>
</dbReference>